<accession>A0A6J4I619</accession>
<evidence type="ECO:0000256" key="1">
    <source>
        <dbReference type="SAM" id="MobiDB-lite"/>
    </source>
</evidence>
<dbReference type="EMBL" id="CADCTD010000063">
    <property type="protein sequence ID" value="CAA9241336.1"/>
    <property type="molecule type" value="Genomic_DNA"/>
</dbReference>
<proteinExistence type="predicted"/>
<feature type="region of interest" description="Disordered" evidence="1">
    <location>
        <begin position="1"/>
        <end position="259"/>
    </location>
</feature>
<feature type="non-terminal residue" evidence="2">
    <location>
        <position position="1"/>
    </location>
</feature>
<feature type="compositionally biased region" description="Basic and acidic residues" evidence="1">
    <location>
        <begin position="216"/>
        <end position="249"/>
    </location>
</feature>
<reference evidence="2" key="1">
    <citation type="submission" date="2020-02" db="EMBL/GenBank/DDBJ databases">
        <authorList>
            <person name="Meier V. D."/>
        </authorList>
    </citation>
    <scope>NUCLEOTIDE SEQUENCE</scope>
    <source>
        <strain evidence="2">AVDCRST_MAG27</strain>
    </source>
</reference>
<sequence>AALRRQPVDDVQRGALPRPLRPRQGSGLRGRGVPVPLRIPRRRDRCAVEGQRPLPGALQRPARRLGRRRARPGRPARPAGRVPRGGEARPGVCGGPLLPPPPPDGRPDAGWRGAGHAALGLCGKPRLGRRGMRQGGGEAGDRADQPPRHPRLLPQHDGRSGGHHPGRRPRAARPAIRPLPLPDHRGRPGENRGAPPAADRPYAGRRQSGPQRAGHRRGELALRLPGDRQDGLPRLDRLRVPPRGRDRGRPRLVRPLQVL</sequence>
<dbReference type="EC" id="5.3.1.22" evidence="2"/>
<protein>
    <submittedName>
        <fullName evidence="2">Hydroxypyruvate isomerase</fullName>
        <ecNumber evidence="2">5.3.1.22</ecNumber>
    </submittedName>
</protein>
<feature type="compositionally biased region" description="Basic residues" evidence="1">
    <location>
        <begin position="161"/>
        <end position="171"/>
    </location>
</feature>
<keyword evidence="2" id="KW-0670">Pyruvate</keyword>
<feature type="compositionally biased region" description="Basic and acidic residues" evidence="1">
    <location>
        <begin position="1"/>
        <end position="12"/>
    </location>
</feature>
<feature type="non-terminal residue" evidence="2">
    <location>
        <position position="259"/>
    </location>
</feature>
<feature type="compositionally biased region" description="Basic residues" evidence="1">
    <location>
        <begin position="61"/>
        <end position="74"/>
    </location>
</feature>
<name>A0A6J4I619_9PROT</name>
<keyword evidence="2" id="KW-0413">Isomerase</keyword>
<gene>
    <name evidence="2" type="ORF">AVDCRST_MAG27-1527</name>
</gene>
<organism evidence="2">
    <name type="scientific">uncultured Craurococcus sp</name>
    <dbReference type="NCBI Taxonomy" id="1135998"/>
    <lineage>
        <taxon>Bacteria</taxon>
        <taxon>Pseudomonadati</taxon>
        <taxon>Pseudomonadota</taxon>
        <taxon>Alphaproteobacteria</taxon>
        <taxon>Acetobacterales</taxon>
        <taxon>Acetobacteraceae</taxon>
        <taxon>Craurococcus</taxon>
        <taxon>environmental samples</taxon>
    </lineage>
</organism>
<evidence type="ECO:0000313" key="2">
    <source>
        <dbReference type="EMBL" id="CAA9241336.1"/>
    </source>
</evidence>
<dbReference type="AlphaFoldDB" id="A0A6J4I619"/>
<dbReference type="GO" id="GO:0008903">
    <property type="term" value="F:hydroxypyruvate isomerase activity"/>
    <property type="evidence" value="ECO:0007669"/>
    <property type="project" value="UniProtKB-EC"/>
</dbReference>